<keyword evidence="2" id="KW-1003">Cell membrane</keyword>
<dbReference type="GO" id="GO:0016763">
    <property type="term" value="F:pentosyltransferase activity"/>
    <property type="evidence" value="ECO:0007669"/>
    <property type="project" value="TreeGrafter"/>
</dbReference>
<keyword evidence="3" id="KW-0328">Glycosyltransferase</keyword>
<keyword evidence="5 8" id="KW-0812">Transmembrane</keyword>
<feature type="transmembrane region" description="Helical" evidence="8">
    <location>
        <begin position="363"/>
        <end position="383"/>
    </location>
</feature>
<feature type="transmembrane region" description="Helical" evidence="8">
    <location>
        <begin position="14"/>
        <end position="33"/>
    </location>
</feature>
<feature type="transmembrane region" description="Helical" evidence="8">
    <location>
        <begin position="395"/>
        <end position="414"/>
    </location>
</feature>
<evidence type="ECO:0000256" key="6">
    <source>
        <dbReference type="ARBA" id="ARBA00022989"/>
    </source>
</evidence>
<dbReference type="EMBL" id="CACRTR010000016">
    <property type="protein sequence ID" value="VYU64749.1"/>
    <property type="molecule type" value="Genomic_DNA"/>
</dbReference>
<name>A0A6N3GM37_EUBLI</name>
<feature type="transmembrane region" description="Helical" evidence="8">
    <location>
        <begin position="226"/>
        <end position="246"/>
    </location>
</feature>
<accession>A0A6N3GM37</accession>
<keyword evidence="6 8" id="KW-1133">Transmembrane helix</keyword>
<evidence type="ECO:0000256" key="8">
    <source>
        <dbReference type="SAM" id="Phobius"/>
    </source>
</evidence>
<dbReference type="PANTHER" id="PTHR33908">
    <property type="entry name" value="MANNOSYLTRANSFERASE YKCB-RELATED"/>
    <property type="match status" value="1"/>
</dbReference>
<evidence type="ECO:0000256" key="4">
    <source>
        <dbReference type="ARBA" id="ARBA00022679"/>
    </source>
</evidence>
<evidence type="ECO:0000256" key="1">
    <source>
        <dbReference type="ARBA" id="ARBA00004651"/>
    </source>
</evidence>
<comment type="subcellular location">
    <subcellularLocation>
        <location evidence="1">Cell membrane</location>
        <topology evidence="1">Multi-pass membrane protein</topology>
    </subcellularLocation>
</comment>
<keyword evidence="4" id="KW-0808">Transferase</keyword>
<feature type="transmembrane region" description="Helical" evidence="8">
    <location>
        <begin position="132"/>
        <end position="151"/>
    </location>
</feature>
<feature type="transmembrane region" description="Helical" evidence="8">
    <location>
        <begin position="308"/>
        <end position="325"/>
    </location>
</feature>
<evidence type="ECO:0000313" key="9">
    <source>
        <dbReference type="EMBL" id="VYU64749.1"/>
    </source>
</evidence>
<dbReference type="GO" id="GO:0005886">
    <property type="term" value="C:plasma membrane"/>
    <property type="evidence" value="ECO:0007669"/>
    <property type="project" value="UniProtKB-SubCell"/>
</dbReference>
<feature type="transmembrane region" description="Helical" evidence="8">
    <location>
        <begin position="331"/>
        <end position="351"/>
    </location>
</feature>
<gene>
    <name evidence="9" type="ORF">ELLFYP34_03973</name>
</gene>
<evidence type="ECO:0000256" key="2">
    <source>
        <dbReference type="ARBA" id="ARBA00022475"/>
    </source>
</evidence>
<keyword evidence="7 8" id="KW-0472">Membrane</keyword>
<evidence type="ECO:0000256" key="7">
    <source>
        <dbReference type="ARBA" id="ARBA00023136"/>
    </source>
</evidence>
<dbReference type="PANTHER" id="PTHR33908:SF11">
    <property type="entry name" value="MEMBRANE PROTEIN"/>
    <property type="match status" value="1"/>
</dbReference>
<feature type="transmembrane region" description="Helical" evidence="8">
    <location>
        <begin position="423"/>
        <end position="443"/>
    </location>
</feature>
<dbReference type="InterPro" id="IPR050297">
    <property type="entry name" value="LipidA_mod_glycosyltrf_83"/>
</dbReference>
<sequence>MQTKAFFKTYQREIFFVLFCFFFYFAWSQLIPYNNAPDEDMRYDIAHFIFKNGVLPFGNEPEIVNPLWGQSYAYQPIFAYQIAAVFMHAGALFGMAEDQLYLAARFANTLIATGTVVLVLAIGRKCFNGKGVYLFAVLVCLLPQFVFISSYVNNDTLALFSTALIFYSWILGMKRHWDLKSCVVMAVGLSLCFLSYYNAYGFILCSVVLYAGDYLINRKKWPLRKFLGLGLVIIGICAVLAGWWFVRSALLHDGDFFGMRTSAALAEQLAQPAYKPSQHVTPMNSGYSILQMLFRSYHQPGQSVSQPWIFLTYISFLGNFGFMSIPMSKIAYVVLTGIFGVGGVGFLLWWFKEARKEEGARGHLWTATLILAILLPIGLSIWYSYSSDYQPQGRYVITALIPLMYFLAKGLVWAENALRSKGLAIPVTLLTIFAEVVVVFYAFCGNLAAAVLS</sequence>
<reference evidence="9" key="1">
    <citation type="submission" date="2019-11" db="EMBL/GenBank/DDBJ databases">
        <authorList>
            <person name="Feng L."/>
        </authorList>
    </citation>
    <scope>NUCLEOTIDE SEQUENCE</scope>
    <source>
        <strain evidence="9">ElimosumLFYP34</strain>
    </source>
</reference>
<dbReference type="GO" id="GO:0009103">
    <property type="term" value="P:lipopolysaccharide biosynthetic process"/>
    <property type="evidence" value="ECO:0007669"/>
    <property type="project" value="UniProtKB-ARBA"/>
</dbReference>
<feature type="transmembrane region" description="Helical" evidence="8">
    <location>
        <begin position="102"/>
        <end position="120"/>
    </location>
</feature>
<organism evidence="9">
    <name type="scientific">Eubacterium limosum</name>
    <dbReference type="NCBI Taxonomy" id="1736"/>
    <lineage>
        <taxon>Bacteria</taxon>
        <taxon>Bacillati</taxon>
        <taxon>Bacillota</taxon>
        <taxon>Clostridia</taxon>
        <taxon>Eubacteriales</taxon>
        <taxon>Eubacteriaceae</taxon>
        <taxon>Eubacterium</taxon>
    </lineage>
</organism>
<feature type="transmembrane region" description="Helical" evidence="8">
    <location>
        <begin position="185"/>
        <end position="211"/>
    </location>
</feature>
<protein>
    <submittedName>
        <fullName evidence="9">Uncharacterized protein</fullName>
    </submittedName>
</protein>
<evidence type="ECO:0000256" key="5">
    <source>
        <dbReference type="ARBA" id="ARBA00022692"/>
    </source>
</evidence>
<dbReference type="AlphaFoldDB" id="A0A6N3GM37"/>
<feature type="transmembrane region" description="Helical" evidence="8">
    <location>
        <begin position="157"/>
        <end position="173"/>
    </location>
</feature>
<evidence type="ECO:0000256" key="3">
    <source>
        <dbReference type="ARBA" id="ARBA00022676"/>
    </source>
</evidence>
<proteinExistence type="predicted"/>
<feature type="transmembrane region" description="Helical" evidence="8">
    <location>
        <begin position="77"/>
        <end position="96"/>
    </location>
</feature>